<organism evidence="2 3">
    <name type="scientific">Caerostris extrusa</name>
    <name type="common">Bark spider</name>
    <name type="synonym">Caerostris bankana</name>
    <dbReference type="NCBI Taxonomy" id="172846"/>
    <lineage>
        <taxon>Eukaryota</taxon>
        <taxon>Metazoa</taxon>
        <taxon>Ecdysozoa</taxon>
        <taxon>Arthropoda</taxon>
        <taxon>Chelicerata</taxon>
        <taxon>Arachnida</taxon>
        <taxon>Araneae</taxon>
        <taxon>Araneomorphae</taxon>
        <taxon>Entelegynae</taxon>
        <taxon>Araneoidea</taxon>
        <taxon>Araneidae</taxon>
        <taxon>Caerostris</taxon>
    </lineage>
</organism>
<evidence type="ECO:0000313" key="3">
    <source>
        <dbReference type="Proteomes" id="UP001054945"/>
    </source>
</evidence>
<evidence type="ECO:0000256" key="1">
    <source>
        <dbReference type="SAM" id="MobiDB-lite"/>
    </source>
</evidence>
<accession>A0AAV4NHT3</accession>
<proteinExistence type="predicted"/>
<gene>
    <name evidence="2" type="ORF">CEXT_75411</name>
</gene>
<name>A0AAV4NHT3_CAEEX</name>
<dbReference type="AlphaFoldDB" id="A0AAV4NHT3"/>
<sequence>MLKPAEPLSDQSDSQKPEQYLDSTHHPTNNSWKNHCYHHISVFSILSILDSLPSVQPPAHLDFEKIEQYFPFEKKPEILIIENFNNNKSRFIQFQTVADINKPRIYH</sequence>
<protein>
    <submittedName>
        <fullName evidence="2">Uncharacterized protein</fullName>
    </submittedName>
</protein>
<dbReference type="Proteomes" id="UP001054945">
    <property type="component" value="Unassembled WGS sequence"/>
</dbReference>
<keyword evidence="3" id="KW-1185">Reference proteome</keyword>
<feature type="region of interest" description="Disordered" evidence="1">
    <location>
        <begin position="1"/>
        <end position="31"/>
    </location>
</feature>
<dbReference type="EMBL" id="BPLR01020862">
    <property type="protein sequence ID" value="GIX83360.1"/>
    <property type="molecule type" value="Genomic_DNA"/>
</dbReference>
<comment type="caution">
    <text evidence="2">The sequence shown here is derived from an EMBL/GenBank/DDBJ whole genome shotgun (WGS) entry which is preliminary data.</text>
</comment>
<reference evidence="2 3" key="1">
    <citation type="submission" date="2021-06" db="EMBL/GenBank/DDBJ databases">
        <title>Caerostris extrusa draft genome.</title>
        <authorList>
            <person name="Kono N."/>
            <person name="Arakawa K."/>
        </authorList>
    </citation>
    <scope>NUCLEOTIDE SEQUENCE [LARGE SCALE GENOMIC DNA]</scope>
</reference>
<evidence type="ECO:0000313" key="2">
    <source>
        <dbReference type="EMBL" id="GIX83360.1"/>
    </source>
</evidence>